<dbReference type="SUPFAM" id="SSF48264">
    <property type="entry name" value="Cytochrome P450"/>
    <property type="match status" value="1"/>
</dbReference>
<dbReference type="GO" id="GO:0004497">
    <property type="term" value="F:monooxygenase activity"/>
    <property type="evidence" value="ECO:0007669"/>
    <property type="project" value="UniProtKB-KW"/>
</dbReference>
<feature type="binding site" description="axial binding residue" evidence="8">
    <location>
        <position position="305"/>
    </location>
    <ligand>
        <name>heme</name>
        <dbReference type="ChEBI" id="CHEBI:30413"/>
    </ligand>
    <ligandPart>
        <name>Fe</name>
        <dbReference type="ChEBI" id="CHEBI:18248"/>
    </ligandPart>
</feature>
<evidence type="ECO:0000313" key="11">
    <source>
        <dbReference type="Proteomes" id="UP000812966"/>
    </source>
</evidence>
<organism evidence="10 11">
    <name type="scientific">Filobasidium floriforme</name>
    <dbReference type="NCBI Taxonomy" id="5210"/>
    <lineage>
        <taxon>Eukaryota</taxon>
        <taxon>Fungi</taxon>
        <taxon>Dikarya</taxon>
        <taxon>Basidiomycota</taxon>
        <taxon>Agaricomycotina</taxon>
        <taxon>Tremellomycetes</taxon>
        <taxon>Filobasidiales</taxon>
        <taxon>Filobasidiaceae</taxon>
        <taxon>Filobasidium</taxon>
    </lineage>
</organism>
<dbReference type="Gene3D" id="1.10.630.10">
    <property type="entry name" value="Cytochrome P450"/>
    <property type="match status" value="1"/>
</dbReference>
<evidence type="ECO:0000256" key="4">
    <source>
        <dbReference type="ARBA" id="ARBA00022723"/>
    </source>
</evidence>
<dbReference type="PROSITE" id="PS00086">
    <property type="entry name" value="CYTOCHROME_P450"/>
    <property type="match status" value="1"/>
</dbReference>
<comment type="cofactor">
    <cofactor evidence="1 8">
        <name>heme</name>
        <dbReference type="ChEBI" id="CHEBI:30413"/>
    </cofactor>
</comment>
<comment type="caution">
    <text evidence="10">The sequence shown here is derived from an EMBL/GenBank/DDBJ whole genome shotgun (WGS) entry which is preliminary data.</text>
</comment>
<sequence>MGTAGDSNRRLCESSNPVDVQSLFLTYTLDVASEFFFGHCVGGLDKLVQQCDGASAEANADIVENDITGEELTKAFAEAQEVLAKRIKMGTPWALFELRGNKMTQPVETVKKFIRPLVDKAYKRQSTRPAANAIRPRGSLLDHLINSLDSREAIEDELINILVAARDTTASALTFCIYCMTLYPDVMEQLRAEVRKQPGGHVRSNSDLKDLRYMHCFISEVLRLYPPVPMNIRRSATEVVLKGSPPLYMPAHTSIILATLLMQRSKAVWGEDAEEFKPERWQTGEGYDQFKNGGSIPFSTGPRTCLGQNFALMQIKYVLARLLKALDNSSDAGGKATESRTIVPVKSGTSAGAPPPVAWSFLKGRGREEQAWVMSDLTLQVKGGLWIRILATPDTTHTNDTI</sequence>
<evidence type="ECO:0000256" key="6">
    <source>
        <dbReference type="ARBA" id="ARBA00023004"/>
    </source>
</evidence>
<evidence type="ECO:0000256" key="5">
    <source>
        <dbReference type="ARBA" id="ARBA00023002"/>
    </source>
</evidence>
<gene>
    <name evidence="10" type="ORF">FFLO_06204</name>
</gene>
<dbReference type="EMBL" id="JABELV010000187">
    <property type="protein sequence ID" value="KAG7528388.1"/>
    <property type="molecule type" value="Genomic_DNA"/>
</dbReference>
<dbReference type="GO" id="GO:0020037">
    <property type="term" value="F:heme binding"/>
    <property type="evidence" value="ECO:0007669"/>
    <property type="project" value="InterPro"/>
</dbReference>
<dbReference type="InterPro" id="IPR036396">
    <property type="entry name" value="Cyt_P450_sf"/>
</dbReference>
<dbReference type="InterPro" id="IPR017972">
    <property type="entry name" value="Cyt_P450_CS"/>
</dbReference>
<evidence type="ECO:0000256" key="1">
    <source>
        <dbReference type="ARBA" id="ARBA00001971"/>
    </source>
</evidence>
<dbReference type="PRINTS" id="PR00385">
    <property type="entry name" value="P450"/>
</dbReference>
<evidence type="ECO:0000256" key="2">
    <source>
        <dbReference type="ARBA" id="ARBA00010617"/>
    </source>
</evidence>
<dbReference type="InterPro" id="IPR047146">
    <property type="entry name" value="Cyt_P450_E_CYP52_fungi"/>
</dbReference>
<evidence type="ECO:0000256" key="7">
    <source>
        <dbReference type="ARBA" id="ARBA00023033"/>
    </source>
</evidence>
<dbReference type="InterPro" id="IPR001128">
    <property type="entry name" value="Cyt_P450"/>
</dbReference>
<protein>
    <recommendedName>
        <fullName evidence="12">Cytochrome P450</fullName>
    </recommendedName>
</protein>
<evidence type="ECO:0000256" key="8">
    <source>
        <dbReference type="PIRSR" id="PIRSR602401-1"/>
    </source>
</evidence>
<accession>A0A8K0JFV3</accession>
<dbReference type="PANTHER" id="PTHR24287:SF1">
    <property type="entry name" value="P450, PUTATIVE (EUROFUNG)-RELATED"/>
    <property type="match status" value="1"/>
</dbReference>
<comment type="similarity">
    <text evidence="2 9">Belongs to the cytochrome P450 family.</text>
</comment>
<dbReference type="AlphaFoldDB" id="A0A8K0JFV3"/>
<evidence type="ECO:0000313" key="10">
    <source>
        <dbReference type="EMBL" id="KAG7528388.1"/>
    </source>
</evidence>
<dbReference type="Proteomes" id="UP000812966">
    <property type="component" value="Unassembled WGS sequence"/>
</dbReference>
<evidence type="ECO:0000256" key="3">
    <source>
        <dbReference type="ARBA" id="ARBA00022617"/>
    </source>
</evidence>
<dbReference type="PRINTS" id="PR00463">
    <property type="entry name" value="EP450I"/>
</dbReference>
<name>A0A8K0JFV3_9TREE</name>
<dbReference type="GO" id="GO:0005506">
    <property type="term" value="F:iron ion binding"/>
    <property type="evidence" value="ECO:0007669"/>
    <property type="project" value="InterPro"/>
</dbReference>
<dbReference type="PANTHER" id="PTHR24287">
    <property type="entry name" value="P450, PUTATIVE (EUROFUNG)-RELATED"/>
    <property type="match status" value="1"/>
</dbReference>
<dbReference type="InterPro" id="IPR002401">
    <property type="entry name" value="Cyt_P450_E_grp-I"/>
</dbReference>
<keyword evidence="3 8" id="KW-0349">Heme</keyword>
<keyword evidence="11" id="KW-1185">Reference proteome</keyword>
<keyword evidence="6 8" id="KW-0408">Iron</keyword>
<keyword evidence="4 8" id="KW-0479">Metal-binding</keyword>
<evidence type="ECO:0008006" key="12">
    <source>
        <dbReference type="Google" id="ProtNLM"/>
    </source>
</evidence>
<proteinExistence type="inferred from homology"/>
<evidence type="ECO:0000256" key="9">
    <source>
        <dbReference type="RuleBase" id="RU000461"/>
    </source>
</evidence>
<keyword evidence="5 9" id="KW-0560">Oxidoreductase</keyword>
<keyword evidence="7 9" id="KW-0503">Monooxygenase</keyword>
<dbReference type="GO" id="GO:0016705">
    <property type="term" value="F:oxidoreductase activity, acting on paired donors, with incorporation or reduction of molecular oxygen"/>
    <property type="evidence" value="ECO:0007669"/>
    <property type="project" value="InterPro"/>
</dbReference>
<reference evidence="10" key="1">
    <citation type="submission" date="2020-04" db="EMBL/GenBank/DDBJ databases">
        <title>Analysis of mating type loci in Filobasidium floriforme.</title>
        <authorList>
            <person name="Nowrousian M."/>
        </authorList>
    </citation>
    <scope>NUCLEOTIDE SEQUENCE</scope>
    <source>
        <strain evidence="10">CBS 6242</strain>
    </source>
</reference>
<dbReference type="Pfam" id="PF00067">
    <property type="entry name" value="p450"/>
    <property type="match status" value="1"/>
</dbReference>